<evidence type="ECO:0000313" key="2">
    <source>
        <dbReference type="EMBL" id="KAJ8931292.1"/>
    </source>
</evidence>
<evidence type="ECO:0000313" key="3">
    <source>
        <dbReference type="Proteomes" id="UP001162156"/>
    </source>
</evidence>
<keyword evidence="3" id="KW-1185">Reference proteome</keyword>
<evidence type="ECO:0000256" key="1">
    <source>
        <dbReference type="SAM" id="MobiDB-lite"/>
    </source>
</evidence>
<sequence length="92" mass="11219">MKLELPLLKTRGYKYEKLPQEEEDETVTKDITPEKEKRWWSDKKRDRTKSEESIDNKKNEIAEKQMELKEKLIAKADKQREKNKQNINEERL</sequence>
<dbReference type="AlphaFoldDB" id="A0AAV8WXU6"/>
<feature type="region of interest" description="Disordered" evidence="1">
    <location>
        <begin position="16"/>
        <end position="92"/>
    </location>
</feature>
<reference evidence="2" key="1">
    <citation type="journal article" date="2023" name="Insect Mol. Biol.">
        <title>Genome sequencing provides insights into the evolution of gene families encoding plant cell wall-degrading enzymes in longhorned beetles.</title>
        <authorList>
            <person name="Shin N.R."/>
            <person name="Okamura Y."/>
            <person name="Kirsch R."/>
            <person name="Pauchet Y."/>
        </authorList>
    </citation>
    <scope>NUCLEOTIDE SEQUENCE</scope>
    <source>
        <strain evidence="2">RBIC_L_NR</strain>
    </source>
</reference>
<name>A0AAV8WXU6_9CUCU</name>
<proteinExistence type="predicted"/>
<gene>
    <name evidence="2" type="ORF">NQ314_015815</name>
</gene>
<protein>
    <submittedName>
        <fullName evidence="2">Uncharacterized protein</fullName>
    </submittedName>
</protein>
<dbReference type="EMBL" id="JANEYF010004411">
    <property type="protein sequence ID" value="KAJ8931292.1"/>
    <property type="molecule type" value="Genomic_DNA"/>
</dbReference>
<comment type="caution">
    <text evidence="2">The sequence shown here is derived from an EMBL/GenBank/DDBJ whole genome shotgun (WGS) entry which is preliminary data.</text>
</comment>
<dbReference type="Proteomes" id="UP001162156">
    <property type="component" value="Unassembled WGS sequence"/>
</dbReference>
<organism evidence="2 3">
    <name type="scientific">Rhamnusium bicolor</name>
    <dbReference type="NCBI Taxonomy" id="1586634"/>
    <lineage>
        <taxon>Eukaryota</taxon>
        <taxon>Metazoa</taxon>
        <taxon>Ecdysozoa</taxon>
        <taxon>Arthropoda</taxon>
        <taxon>Hexapoda</taxon>
        <taxon>Insecta</taxon>
        <taxon>Pterygota</taxon>
        <taxon>Neoptera</taxon>
        <taxon>Endopterygota</taxon>
        <taxon>Coleoptera</taxon>
        <taxon>Polyphaga</taxon>
        <taxon>Cucujiformia</taxon>
        <taxon>Chrysomeloidea</taxon>
        <taxon>Cerambycidae</taxon>
        <taxon>Lepturinae</taxon>
        <taxon>Rhagiini</taxon>
        <taxon>Rhamnusium</taxon>
    </lineage>
</organism>
<accession>A0AAV8WXU6</accession>